<dbReference type="GeneID" id="30205205"/>
<protein>
    <recommendedName>
        <fullName evidence="1">Methyltransferase domain-containing protein</fullName>
    </recommendedName>
</protein>
<dbReference type="CDD" id="cd02440">
    <property type="entry name" value="AdoMet_MTases"/>
    <property type="match status" value="1"/>
</dbReference>
<evidence type="ECO:0000313" key="3">
    <source>
        <dbReference type="Proteomes" id="UP000092730"/>
    </source>
</evidence>
<dbReference type="EMBL" id="CP144541">
    <property type="protein sequence ID" value="WVW80142.1"/>
    <property type="molecule type" value="Genomic_DNA"/>
</dbReference>
<dbReference type="GO" id="GO:0008168">
    <property type="term" value="F:methyltransferase activity"/>
    <property type="evidence" value="ECO:0007669"/>
    <property type="project" value="TreeGrafter"/>
</dbReference>
<evidence type="ECO:0000259" key="1">
    <source>
        <dbReference type="Pfam" id="PF13847"/>
    </source>
</evidence>
<name>A0AAJ8K3J8_9TREE</name>
<reference evidence="2" key="2">
    <citation type="submission" date="2024-02" db="EMBL/GenBank/DDBJ databases">
        <title>Comparative genomics of Cryptococcus and Kwoniella reveals pathogenesis evolution and contrasting modes of karyotype evolution via chromosome fusion or intercentromeric recombination.</title>
        <authorList>
            <person name="Coelho M.A."/>
            <person name="David-Palma M."/>
            <person name="Shea T."/>
            <person name="Bowers K."/>
            <person name="McGinley-Smith S."/>
            <person name="Mohammad A.W."/>
            <person name="Gnirke A."/>
            <person name="Yurkov A.M."/>
            <person name="Nowrousian M."/>
            <person name="Sun S."/>
            <person name="Cuomo C.A."/>
            <person name="Heitman J."/>
        </authorList>
    </citation>
    <scope>NUCLEOTIDE SEQUENCE</scope>
    <source>
        <strain evidence="2">CBS 10118</strain>
    </source>
</reference>
<dbReference type="Gene3D" id="3.40.50.150">
    <property type="entry name" value="Vaccinia Virus protein VP39"/>
    <property type="match status" value="1"/>
</dbReference>
<dbReference type="SUPFAM" id="SSF53335">
    <property type="entry name" value="S-adenosyl-L-methionine-dependent methyltransferases"/>
    <property type="match status" value="1"/>
</dbReference>
<dbReference type="Proteomes" id="UP000092730">
    <property type="component" value="Chromosome 1"/>
</dbReference>
<accession>A0AAJ8K3J8</accession>
<dbReference type="PANTHER" id="PTHR43591">
    <property type="entry name" value="METHYLTRANSFERASE"/>
    <property type="match status" value="1"/>
</dbReference>
<sequence length="292" mass="32701">MPSFFSRRFSASSGLSERDRLNALHVLHQTILEPYHSEVINTHLYNIHLTQRRTAVLDVGTGTGEWAIQLANTHQYSDVLGVDIDWRLMNRDAKSKFGNIDFAAVDVEEPLPWPRGKFDVIHVKGLLLEISNYVRLIEKLAMVLRPGGLMVITEVETSYVSSTDQEIPRSLKQWDACVNAAFGSKGIDVDFPSKIMYSIANSGVFASNPYCQQLAVPSYSYTRGDPLTVARSGQTHPNLLSANFKKILSTLIEYGYNQHELEGLMQSCLAELSNPHAGYYQRLIAVYATKVC</sequence>
<proteinExistence type="predicted"/>
<dbReference type="PANTHER" id="PTHR43591:SF24">
    <property type="entry name" value="2-METHOXY-6-POLYPRENYL-1,4-BENZOQUINOL METHYLASE, MITOCHONDRIAL"/>
    <property type="match status" value="1"/>
</dbReference>
<reference evidence="2" key="1">
    <citation type="submission" date="2013-07" db="EMBL/GenBank/DDBJ databases">
        <authorList>
            <consortium name="The Broad Institute Genome Sequencing Platform"/>
            <person name="Cuomo C."/>
            <person name="Litvintseva A."/>
            <person name="Chen Y."/>
            <person name="Heitman J."/>
            <person name="Sun S."/>
            <person name="Springer D."/>
            <person name="Dromer F."/>
            <person name="Young S.K."/>
            <person name="Zeng Q."/>
            <person name="Gargeya S."/>
            <person name="Fitzgerald M."/>
            <person name="Abouelleil A."/>
            <person name="Alvarado L."/>
            <person name="Berlin A.M."/>
            <person name="Chapman S.B."/>
            <person name="Dewar J."/>
            <person name="Goldberg J."/>
            <person name="Griggs A."/>
            <person name="Gujja S."/>
            <person name="Hansen M."/>
            <person name="Howarth C."/>
            <person name="Imamovic A."/>
            <person name="Larimer J."/>
            <person name="McCowan C."/>
            <person name="Murphy C."/>
            <person name="Pearson M."/>
            <person name="Priest M."/>
            <person name="Roberts A."/>
            <person name="Saif S."/>
            <person name="Shea T."/>
            <person name="Sykes S."/>
            <person name="Wortman J."/>
            <person name="Nusbaum C."/>
            <person name="Birren B."/>
        </authorList>
    </citation>
    <scope>NUCLEOTIDE SEQUENCE</scope>
    <source>
        <strain evidence="2">CBS 10118</strain>
    </source>
</reference>
<dbReference type="InterPro" id="IPR029063">
    <property type="entry name" value="SAM-dependent_MTases_sf"/>
</dbReference>
<dbReference type="InterPro" id="IPR025714">
    <property type="entry name" value="Methyltranfer_dom"/>
</dbReference>
<feature type="domain" description="Methyltransferase" evidence="1">
    <location>
        <begin position="53"/>
        <end position="179"/>
    </location>
</feature>
<dbReference type="KEGG" id="kbi:30205205"/>
<gene>
    <name evidence="2" type="ORF">I302_102117</name>
</gene>
<dbReference type="AlphaFoldDB" id="A0AAJ8K3J8"/>
<organism evidence="2 3">
    <name type="scientific">Kwoniella bestiolae CBS 10118</name>
    <dbReference type="NCBI Taxonomy" id="1296100"/>
    <lineage>
        <taxon>Eukaryota</taxon>
        <taxon>Fungi</taxon>
        <taxon>Dikarya</taxon>
        <taxon>Basidiomycota</taxon>
        <taxon>Agaricomycotina</taxon>
        <taxon>Tremellomycetes</taxon>
        <taxon>Tremellales</taxon>
        <taxon>Cryptococcaceae</taxon>
        <taxon>Kwoniella</taxon>
    </lineage>
</organism>
<evidence type="ECO:0000313" key="2">
    <source>
        <dbReference type="EMBL" id="WVW80142.1"/>
    </source>
</evidence>
<dbReference type="Pfam" id="PF13847">
    <property type="entry name" value="Methyltransf_31"/>
    <property type="match status" value="1"/>
</dbReference>
<dbReference type="RefSeq" id="XP_019050375.2">
    <property type="nucleotide sequence ID" value="XM_019187497.2"/>
</dbReference>
<keyword evidence="3" id="KW-1185">Reference proteome</keyword>